<keyword evidence="1" id="KW-1133">Transmembrane helix</keyword>
<proteinExistence type="predicted"/>
<dbReference type="PANTHER" id="PTHR48079">
    <property type="entry name" value="PROTEIN YEEZ"/>
    <property type="match status" value="1"/>
</dbReference>
<dbReference type="InterPro" id="IPR036291">
    <property type="entry name" value="NAD(P)-bd_dom_sf"/>
</dbReference>
<name>A0A8H5LX50_9AGAR</name>
<dbReference type="OrthoDB" id="2735536at2759"/>
<reference evidence="3 4" key="1">
    <citation type="journal article" date="2020" name="ISME J.">
        <title>Uncovering the hidden diversity of litter-decomposition mechanisms in mushroom-forming fungi.</title>
        <authorList>
            <person name="Floudas D."/>
            <person name="Bentzer J."/>
            <person name="Ahren D."/>
            <person name="Johansson T."/>
            <person name="Persson P."/>
            <person name="Tunlid A."/>
        </authorList>
    </citation>
    <scope>NUCLEOTIDE SEQUENCE [LARGE SCALE GENOMIC DNA]</scope>
    <source>
        <strain evidence="3 4">CBS 291.85</strain>
    </source>
</reference>
<evidence type="ECO:0000313" key="4">
    <source>
        <dbReference type="Proteomes" id="UP000559256"/>
    </source>
</evidence>
<dbReference type="InterPro" id="IPR001509">
    <property type="entry name" value="Epimerase_deHydtase"/>
</dbReference>
<keyword evidence="1" id="KW-0812">Transmembrane</keyword>
<feature type="transmembrane region" description="Helical" evidence="1">
    <location>
        <begin position="7"/>
        <end position="27"/>
    </location>
</feature>
<protein>
    <recommendedName>
        <fullName evidence="2">NAD-dependent epimerase/dehydratase domain-containing protein</fullName>
    </recommendedName>
</protein>
<dbReference type="PANTHER" id="PTHR48079:SF6">
    <property type="entry name" value="NAD(P)-BINDING DOMAIN-CONTAINING PROTEIN-RELATED"/>
    <property type="match status" value="1"/>
</dbReference>
<dbReference type="Proteomes" id="UP000559256">
    <property type="component" value="Unassembled WGS sequence"/>
</dbReference>
<dbReference type="GO" id="GO:0005737">
    <property type="term" value="C:cytoplasm"/>
    <property type="evidence" value="ECO:0007669"/>
    <property type="project" value="TreeGrafter"/>
</dbReference>
<evidence type="ECO:0000259" key="2">
    <source>
        <dbReference type="Pfam" id="PF01370"/>
    </source>
</evidence>
<feature type="domain" description="NAD-dependent epimerase/dehydratase" evidence="2">
    <location>
        <begin position="9"/>
        <end position="247"/>
    </location>
</feature>
<dbReference type="Pfam" id="PF01370">
    <property type="entry name" value="Epimerase"/>
    <property type="match status" value="1"/>
</dbReference>
<dbReference type="InterPro" id="IPR051783">
    <property type="entry name" value="NAD(P)-dependent_oxidoreduct"/>
</dbReference>
<comment type="caution">
    <text evidence="3">The sequence shown here is derived from an EMBL/GenBank/DDBJ whole genome shotgun (WGS) entry which is preliminary data.</text>
</comment>
<organism evidence="3 4">
    <name type="scientific">Tetrapyrgos nigripes</name>
    <dbReference type="NCBI Taxonomy" id="182062"/>
    <lineage>
        <taxon>Eukaryota</taxon>
        <taxon>Fungi</taxon>
        <taxon>Dikarya</taxon>
        <taxon>Basidiomycota</taxon>
        <taxon>Agaricomycotina</taxon>
        <taxon>Agaricomycetes</taxon>
        <taxon>Agaricomycetidae</taxon>
        <taxon>Agaricales</taxon>
        <taxon>Marasmiineae</taxon>
        <taxon>Marasmiaceae</taxon>
        <taxon>Tetrapyrgos</taxon>
    </lineage>
</organism>
<dbReference type="AlphaFoldDB" id="A0A8H5LX50"/>
<evidence type="ECO:0000256" key="1">
    <source>
        <dbReference type="SAM" id="Phobius"/>
    </source>
</evidence>
<keyword evidence="4" id="KW-1185">Reference proteome</keyword>
<dbReference type="EMBL" id="JAACJM010000005">
    <property type="protein sequence ID" value="KAF5372591.1"/>
    <property type="molecule type" value="Genomic_DNA"/>
</dbReference>
<dbReference type="Gene3D" id="3.40.50.720">
    <property type="entry name" value="NAD(P)-binding Rossmann-like Domain"/>
    <property type="match status" value="1"/>
</dbReference>
<keyword evidence="1" id="KW-0472">Membrane</keyword>
<gene>
    <name evidence="3" type="ORF">D9758_005160</name>
</gene>
<dbReference type="GO" id="GO:0004029">
    <property type="term" value="F:aldehyde dehydrogenase (NAD+) activity"/>
    <property type="evidence" value="ECO:0007669"/>
    <property type="project" value="TreeGrafter"/>
</dbReference>
<sequence>MSSTQKPLVFVTGASGLVGYAIVYHLLQAGYPVRGSARGKKVESLKKALSNYPQFEAVEIADIASGDYSDNFKGVGAIIHTAAPVIGRADKETAFRSAIDGSIHVLKEAEKAGITKIVTTSSIVSFNLPVGPYAPDDWNPITKEQAFESGNPLHIYFAEKKYADLAVIDFLKSRPHLDVTMICPPFIYGPVPPGFEEFLPEPSSVPALSSNGHVYGLLEGDKSQIPGIPGYVDIRDVARAHILALNSIPQSAVSDGKLKRLAIASPVENDWREALKYIAKERPHLKDRLTSPKKVPVFEEHDRLNGIDFGRLEEVLGLKKDEFKTWKETVLDAVDSFEKIEEGWKSRGLKF</sequence>
<accession>A0A8H5LX50</accession>
<evidence type="ECO:0000313" key="3">
    <source>
        <dbReference type="EMBL" id="KAF5372591.1"/>
    </source>
</evidence>
<dbReference type="SUPFAM" id="SSF51735">
    <property type="entry name" value="NAD(P)-binding Rossmann-fold domains"/>
    <property type="match status" value="1"/>
</dbReference>